<feature type="domain" description="Post-SET" evidence="8">
    <location>
        <begin position="320"/>
        <end position="335"/>
    </location>
</feature>
<evidence type="ECO:0000313" key="9">
    <source>
        <dbReference type="EMBL" id="KXZ50856.1"/>
    </source>
</evidence>
<dbReference type="PROSITE" id="PS50868">
    <property type="entry name" value="POST_SET"/>
    <property type="match status" value="1"/>
</dbReference>
<keyword evidence="5" id="KW-0804">Transcription</keyword>
<dbReference type="InterPro" id="IPR001214">
    <property type="entry name" value="SET_dom"/>
</dbReference>
<evidence type="ECO:0000256" key="5">
    <source>
        <dbReference type="ARBA" id="ARBA00023163"/>
    </source>
</evidence>
<proteinExistence type="predicted"/>
<dbReference type="Proteomes" id="UP000075714">
    <property type="component" value="Unassembled WGS sequence"/>
</dbReference>
<dbReference type="OrthoDB" id="2422440at2759"/>
<dbReference type="Gene3D" id="2.170.270.10">
    <property type="entry name" value="SET domain"/>
    <property type="match status" value="1"/>
</dbReference>
<evidence type="ECO:0000313" key="10">
    <source>
        <dbReference type="Proteomes" id="UP000075714"/>
    </source>
</evidence>
<evidence type="ECO:0000259" key="8">
    <source>
        <dbReference type="PROSITE" id="PS50868"/>
    </source>
</evidence>
<gene>
    <name evidence="9" type="ORF">GPECTOR_14g108</name>
</gene>
<evidence type="ECO:0000256" key="1">
    <source>
        <dbReference type="ARBA" id="ARBA00022603"/>
    </source>
</evidence>
<evidence type="ECO:0008006" key="11">
    <source>
        <dbReference type="Google" id="ProtNLM"/>
    </source>
</evidence>
<protein>
    <recommendedName>
        <fullName evidence="11">SET domain-containing protein</fullName>
    </recommendedName>
</protein>
<feature type="compositionally biased region" description="Pro residues" evidence="6">
    <location>
        <begin position="27"/>
        <end position="42"/>
    </location>
</feature>
<keyword evidence="1" id="KW-0489">Methyltransferase</keyword>
<dbReference type="InterPro" id="IPR003616">
    <property type="entry name" value="Post-SET_dom"/>
</dbReference>
<dbReference type="STRING" id="33097.A0A150GLW8"/>
<sequence length="335" mass="36673">MQFEETFGSARARPINLSKLGQHQHKPPPVLLPIRPGYPPKEVPTGMLGAELGPAEGPKPEPAEMGASRLSFLASDDEAAGEGRSESDGEFVVGRRRNCRAVEEDLQEDGGLAMRPRSTRVRRVPAALADSPPAAAPTNAVLRLKNGINKLRKEEVQLLMAALKEAKAQLDSRFVIRRSGIAQLGVFAAAPIPPDTLLMEYYGEGVRSTVADLREKRYNAAGLGCYLFNPGGLPDEVVVLDATHRGNIMRFVNHSCGPNCVSRTVIIEGQKRIFLYSNTWIEPGTELTYDYKLSSALCLDMFKGLPEELLEQAAEEAGVELLRCQCGSKRCRKYL</sequence>
<dbReference type="SUPFAM" id="SSF82199">
    <property type="entry name" value="SET domain"/>
    <property type="match status" value="1"/>
</dbReference>
<dbReference type="AlphaFoldDB" id="A0A150GLW8"/>
<dbReference type="PROSITE" id="PS50280">
    <property type="entry name" value="SET"/>
    <property type="match status" value="1"/>
</dbReference>
<dbReference type="PANTHER" id="PTHR45838">
    <property type="entry name" value="HISTONE-LYSINE-N-METHYLTRANSFERASE 2 KMT2 FAMILY MEMBER"/>
    <property type="match status" value="1"/>
</dbReference>
<feature type="domain" description="SET" evidence="7">
    <location>
        <begin position="172"/>
        <end position="292"/>
    </location>
</feature>
<dbReference type="GO" id="GO:0045893">
    <property type="term" value="P:positive regulation of DNA-templated transcription"/>
    <property type="evidence" value="ECO:0007669"/>
    <property type="project" value="TreeGrafter"/>
</dbReference>
<keyword evidence="4" id="KW-0805">Transcription regulation</keyword>
<evidence type="ECO:0000256" key="3">
    <source>
        <dbReference type="ARBA" id="ARBA00022691"/>
    </source>
</evidence>
<evidence type="ECO:0000256" key="6">
    <source>
        <dbReference type="SAM" id="MobiDB-lite"/>
    </source>
</evidence>
<dbReference type="GO" id="GO:0042800">
    <property type="term" value="F:histone H3K4 methyltransferase activity"/>
    <property type="evidence" value="ECO:0007669"/>
    <property type="project" value="TreeGrafter"/>
</dbReference>
<organism evidence="9 10">
    <name type="scientific">Gonium pectorale</name>
    <name type="common">Green alga</name>
    <dbReference type="NCBI Taxonomy" id="33097"/>
    <lineage>
        <taxon>Eukaryota</taxon>
        <taxon>Viridiplantae</taxon>
        <taxon>Chlorophyta</taxon>
        <taxon>core chlorophytes</taxon>
        <taxon>Chlorophyceae</taxon>
        <taxon>CS clade</taxon>
        <taxon>Chlamydomonadales</taxon>
        <taxon>Volvocaceae</taxon>
        <taxon>Gonium</taxon>
    </lineage>
</organism>
<dbReference type="InterPro" id="IPR046341">
    <property type="entry name" value="SET_dom_sf"/>
</dbReference>
<dbReference type="Pfam" id="PF00856">
    <property type="entry name" value="SET"/>
    <property type="match status" value="1"/>
</dbReference>
<dbReference type="SMART" id="SM00317">
    <property type="entry name" value="SET"/>
    <property type="match status" value="1"/>
</dbReference>
<name>A0A150GLW8_GONPE</name>
<keyword evidence="10" id="KW-1185">Reference proteome</keyword>
<comment type="caution">
    <text evidence="9">The sequence shown here is derived from an EMBL/GenBank/DDBJ whole genome shotgun (WGS) entry which is preliminary data.</text>
</comment>
<dbReference type="EMBL" id="LSYV01000015">
    <property type="protein sequence ID" value="KXZ50856.1"/>
    <property type="molecule type" value="Genomic_DNA"/>
</dbReference>
<reference evidence="10" key="1">
    <citation type="journal article" date="2016" name="Nat. Commun.">
        <title>The Gonium pectorale genome demonstrates co-option of cell cycle regulation during the evolution of multicellularity.</title>
        <authorList>
            <person name="Hanschen E.R."/>
            <person name="Marriage T.N."/>
            <person name="Ferris P.J."/>
            <person name="Hamaji T."/>
            <person name="Toyoda A."/>
            <person name="Fujiyama A."/>
            <person name="Neme R."/>
            <person name="Noguchi H."/>
            <person name="Minakuchi Y."/>
            <person name="Suzuki M."/>
            <person name="Kawai-Toyooka H."/>
            <person name="Smith D.R."/>
            <person name="Sparks H."/>
            <person name="Anderson J."/>
            <person name="Bakaric R."/>
            <person name="Luria V."/>
            <person name="Karger A."/>
            <person name="Kirschner M.W."/>
            <person name="Durand P.M."/>
            <person name="Michod R.E."/>
            <person name="Nozaki H."/>
            <person name="Olson B.J."/>
        </authorList>
    </citation>
    <scope>NUCLEOTIDE SEQUENCE [LARGE SCALE GENOMIC DNA]</scope>
    <source>
        <strain evidence="10">NIES-2863</strain>
    </source>
</reference>
<keyword evidence="2" id="KW-0808">Transferase</keyword>
<dbReference type="GO" id="GO:0032259">
    <property type="term" value="P:methylation"/>
    <property type="evidence" value="ECO:0007669"/>
    <property type="project" value="UniProtKB-KW"/>
</dbReference>
<evidence type="ECO:0000259" key="7">
    <source>
        <dbReference type="PROSITE" id="PS50280"/>
    </source>
</evidence>
<feature type="region of interest" description="Disordered" evidence="6">
    <location>
        <begin position="1"/>
        <end position="67"/>
    </location>
</feature>
<dbReference type="GO" id="GO:0035097">
    <property type="term" value="C:histone methyltransferase complex"/>
    <property type="evidence" value="ECO:0007669"/>
    <property type="project" value="TreeGrafter"/>
</dbReference>
<dbReference type="PANTHER" id="PTHR45838:SF4">
    <property type="entry name" value="HISTONE-LYSINE N-METHYLTRANSFERASE TRITHORAX"/>
    <property type="match status" value="1"/>
</dbReference>
<evidence type="ECO:0000256" key="4">
    <source>
        <dbReference type="ARBA" id="ARBA00023015"/>
    </source>
</evidence>
<accession>A0A150GLW8</accession>
<evidence type="ECO:0000256" key="2">
    <source>
        <dbReference type="ARBA" id="ARBA00022679"/>
    </source>
</evidence>
<keyword evidence="3" id="KW-0949">S-adenosyl-L-methionine</keyword>